<protein>
    <submittedName>
        <fullName evidence="1">Uncharacterized protein</fullName>
    </submittedName>
</protein>
<evidence type="ECO:0000313" key="1">
    <source>
        <dbReference type="EMBL" id="RVU95709.1"/>
    </source>
</evidence>
<gene>
    <name evidence="1" type="ORF">EK398_13125</name>
</gene>
<dbReference type="RefSeq" id="WP_016252578.1">
    <property type="nucleotide sequence ID" value="NZ_CAAKNX010000017.1"/>
</dbReference>
<proteinExistence type="predicted"/>
<evidence type="ECO:0000313" key="2">
    <source>
        <dbReference type="Proteomes" id="UP000288388"/>
    </source>
</evidence>
<comment type="caution">
    <text evidence="1">The sequence shown here is derived from an EMBL/GenBank/DDBJ whole genome shotgun (WGS) entry which is preliminary data.</text>
</comment>
<name>A0A437UQ10_ENTAV</name>
<accession>A0A437UQ10</accession>
<dbReference type="AlphaFoldDB" id="A0A437UQ10"/>
<dbReference type="Proteomes" id="UP000288388">
    <property type="component" value="Unassembled WGS sequence"/>
</dbReference>
<sequence length="249" mass="29064">MDVYTLFEFLSIHFQIIHFQNKKKKFVKWFSSVFTNDSITQKSPNFFYRDESTKTIVVNITTPEWSIFGDRFQTQKNRERYLKKLGITKLISMIAFIILLFLTTRAFNQGSIILSIILLLLCLSLFIAGIGIPKKYSFSSLATVASAITCFLSDDQCSIYFVETENQLYSDLPSFIKTETIWIFDDLYNGDILTCKSKKIDDRTCNYLQSIKKDNQEIYLINKQRDKTTVPPKKLISSFREINNEITKF</sequence>
<organism evidence="1 2">
    <name type="scientific">Enterococcus avium</name>
    <name type="common">Streptococcus avium</name>
    <dbReference type="NCBI Taxonomy" id="33945"/>
    <lineage>
        <taxon>Bacteria</taxon>
        <taxon>Bacillati</taxon>
        <taxon>Bacillota</taxon>
        <taxon>Bacilli</taxon>
        <taxon>Lactobacillales</taxon>
        <taxon>Enterococcaceae</taxon>
        <taxon>Enterococcus</taxon>
    </lineage>
</organism>
<dbReference type="EMBL" id="RYZS01000001">
    <property type="protein sequence ID" value="RVU95709.1"/>
    <property type="molecule type" value="Genomic_DNA"/>
</dbReference>
<reference evidence="1 2" key="1">
    <citation type="submission" date="2018-12" db="EMBL/GenBank/DDBJ databases">
        <title>A novel vanA-carrying plasmid in a clinical isolate of Enterococcus avium.</title>
        <authorList>
            <person name="Bernasconi O.J."/>
            <person name="Luzzaro F."/>
            <person name="Endimiani A."/>
        </authorList>
    </citation>
    <scope>NUCLEOTIDE SEQUENCE [LARGE SCALE GENOMIC DNA]</scope>
    <source>
        <strain evidence="1 2">LC0559/18</strain>
    </source>
</reference>